<evidence type="ECO:0000256" key="5">
    <source>
        <dbReference type="SAM" id="MobiDB-lite"/>
    </source>
</evidence>
<dbReference type="InterPro" id="IPR005653">
    <property type="entry name" value="OstA-like_N"/>
</dbReference>
<comment type="caution">
    <text evidence="8">The sequence shown here is derived from an EMBL/GenBank/DDBJ whole genome shotgun (WGS) entry which is preliminary data.</text>
</comment>
<evidence type="ECO:0000313" key="9">
    <source>
        <dbReference type="Proteomes" id="UP000253769"/>
    </source>
</evidence>
<comment type="subunit">
    <text evidence="4">Component of the lipopolysaccharide transport and assembly complex. Interacts with LptE and LptA.</text>
</comment>
<dbReference type="Pfam" id="PF03968">
    <property type="entry name" value="LptD_N"/>
    <property type="match status" value="1"/>
</dbReference>
<evidence type="ECO:0000313" key="8">
    <source>
        <dbReference type="EMBL" id="RDE19865.1"/>
    </source>
</evidence>
<dbReference type="GO" id="GO:1990351">
    <property type="term" value="C:transporter complex"/>
    <property type="evidence" value="ECO:0007669"/>
    <property type="project" value="TreeGrafter"/>
</dbReference>
<comment type="similarity">
    <text evidence="4">Belongs to the LptD family.</text>
</comment>
<comment type="caution">
    <text evidence="4">Lacks conserved residue(s) required for the propagation of feature annotation.</text>
</comment>
<dbReference type="HAMAP" id="MF_01411">
    <property type="entry name" value="LPS_assembly_LptD"/>
    <property type="match status" value="1"/>
</dbReference>
<dbReference type="AlphaFoldDB" id="A0A369WK82"/>
<gene>
    <name evidence="4" type="primary">lptD</name>
    <name evidence="8" type="ORF">DV711_13430</name>
</gene>
<evidence type="ECO:0000259" key="6">
    <source>
        <dbReference type="Pfam" id="PF03968"/>
    </source>
</evidence>
<dbReference type="EMBL" id="QQOH01000003">
    <property type="protein sequence ID" value="RDE19865.1"/>
    <property type="molecule type" value="Genomic_DNA"/>
</dbReference>
<feature type="region of interest" description="Disordered" evidence="5">
    <location>
        <begin position="72"/>
        <end position="182"/>
    </location>
</feature>
<sequence length="1031" mass="116509">MGLGRYVVDGADTNPMPTQPDLQVRKLLLGLTLFSPATASLAVDASSIEPSTNIVWDCRTIDGHWDCRRKDAASESATQSSSSKQGSNETLNEQKTSSPVNSEAEIESVAAPAAAPAVEAKAQTESPAVIQTEPKPRSQPAAEARVDSVSSSEIELSPKVETPKVSETSASSSSPDTVSIHTRDQQAVANPPLPNTAWACRAVEGSWACRQGSKKSTNKRSNGSTRKVSTEVRTEDNRYRQQYPETYATAASVIETQQQARQQWLDQGRVASRPDGEKLQEQLYADAPYAFLDWYPNPTGVSPLSHCAGSYIEPSFNFEDALLVDDQQPIYVQADNSRTLGNSNTELSGNIYLRKGNRQARAQNARIDHQSETAELTGMVQFREPGVLLLGEQADIDIQNNRAVLQQAQFVFHGRHLRGSAERITRAGDNELIIEQGSYTRCEPGNNSWSINGSEIVLHQQEGLGEVTHATLRFNDVPALYVPYMSFPIDDRRMSGLLFPSFALTSDNGFDYAQPYYFNLAPNYDDTLTLRWINKRGQLLENEFRYLNRYGMNVLSFAYMAEDKERNDEERWILGFEHKGSPASNWSTSVDYTSVSDQDYFDDLGTNLDLNEESHLLQKAQLNYNVRGFSFAAEVRDYQTIDDAADRPYQKLPSLRVKGNPELESDWLQLDYLADFTHFDRDPSGFSGIDRTRGGRLHLETSASIPFERSWGYIKPKVRLTQTQYSLNDQPSGFDSSPVRTIPLLSLDSGLYFDRYFDFAEQQYTQTLEPRLYLLEVPFEDQSELPTFDSSELTFGFNQLFRDNRFSGYDRIGDTRQATLGLTSRLLDNDGRELANASIGQIHYFKDRKVRLDNSSGILTDRTSNLAAEATVNFTRQLRLRADAEWDRDARQNLVRNFKLTYQSDIDHVINLGYRFTRDSVEQTDLSWIWPLNPQWSVLGRWQHDWEAKDAIDTILGFEYENCCWQIRTIYREWITSDSTDRRKDGIFLQFELKGLGGIGTRAVGDSGTKARSFLKEITGFEERSDHDETN</sequence>
<dbReference type="InterPro" id="IPR020889">
    <property type="entry name" value="LipoPS_assembly_LptD"/>
</dbReference>
<keyword evidence="9" id="KW-1185">Reference proteome</keyword>
<accession>A0A369WK82</accession>
<evidence type="ECO:0000259" key="7">
    <source>
        <dbReference type="Pfam" id="PF04453"/>
    </source>
</evidence>
<evidence type="ECO:0000256" key="1">
    <source>
        <dbReference type="ARBA" id="ARBA00022729"/>
    </source>
</evidence>
<keyword evidence="3 4" id="KW-0998">Cell outer membrane</keyword>
<proteinExistence type="inferred from homology"/>
<keyword evidence="1 4" id="KW-0732">Signal</keyword>
<reference evidence="8 9" key="1">
    <citation type="submission" date="2018-07" db="EMBL/GenBank/DDBJ databases">
        <title>Motiliproteus coralliicola sp. nov., a bacterium isolated from Coral.</title>
        <authorList>
            <person name="Wang G."/>
        </authorList>
    </citation>
    <scope>NUCLEOTIDE SEQUENCE [LARGE SCALE GENOMIC DNA]</scope>
    <source>
        <strain evidence="8 9">C34</strain>
    </source>
</reference>
<feature type="region of interest" description="Disordered" evidence="5">
    <location>
        <begin position="209"/>
        <end position="235"/>
    </location>
</feature>
<evidence type="ECO:0000256" key="2">
    <source>
        <dbReference type="ARBA" id="ARBA00023136"/>
    </source>
</evidence>
<dbReference type="GO" id="GO:0009279">
    <property type="term" value="C:cell outer membrane"/>
    <property type="evidence" value="ECO:0007669"/>
    <property type="project" value="UniProtKB-SubCell"/>
</dbReference>
<dbReference type="PANTHER" id="PTHR30189">
    <property type="entry name" value="LPS-ASSEMBLY PROTEIN"/>
    <property type="match status" value="1"/>
</dbReference>
<dbReference type="Proteomes" id="UP000253769">
    <property type="component" value="Unassembled WGS sequence"/>
</dbReference>
<dbReference type="GO" id="GO:0015920">
    <property type="term" value="P:lipopolysaccharide transport"/>
    <property type="evidence" value="ECO:0007669"/>
    <property type="project" value="InterPro"/>
</dbReference>
<feature type="domain" description="Organic solvent tolerance-like N-terminal" evidence="6">
    <location>
        <begin position="331"/>
        <end position="463"/>
    </location>
</feature>
<dbReference type="GO" id="GO:0043165">
    <property type="term" value="P:Gram-negative-bacterium-type cell outer membrane assembly"/>
    <property type="evidence" value="ECO:0007669"/>
    <property type="project" value="UniProtKB-UniRule"/>
</dbReference>
<evidence type="ECO:0000256" key="4">
    <source>
        <dbReference type="HAMAP-Rule" id="MF_01411"/>
    </source>
</evidence>
<dbReference type="InterPro" id="IPR050218">
    <property type="entry name" value="LptD"/>
</dbReference>
<evidence type="ECO:0000256" key="3">
    <source>
        <dbReference type="ARBA" id="ARBA00023237"/>
    </source>
</evidence>
<dbReference type="InterPro" id="IPR007543">
    <property type="entry name" value="LptD_C"/>
</dbReference>
<comment type="function">
    <text evidence="4">Together with LptE, is involved in the assembly of lipopolysaccharide (LPS) at the surface of the outer membrane.</text>
</comment>
<feature type="compositionally biased region" description="Low complexity" evidence="5">
    <location>
        <begin position="107"/>
        <end position="121"/>
    </location>
</feature>
<dbReference type="Pfam" id="PF04453">
    <property type="entry name" value="LptD"/>
    <property type="match status" value="1"/>
</dbReference>
<organism evidence="8 9">
    <name type="scientific">Motiliproteus coralliicola</name>
    <dbReference type="NCBI Taxonomy" id="2283196"/>
    <lineage>
        <taxon>Bacteria</taxon>
        <taxon>Pseudomonadati</taxon>
        <taxon>Pseudomonadota</taxon>
        <taxon>Gammaproteobacteria</taxon>
        <taxon>Oceanospirillales</taxon>
        <taxon>Oceanospirillaceae</taxon>
        <taxon>Motiliproteus</taxon>
    </lineage>
</organism>
<feature type="compositionally biased region" description="Polar residues" evidence="5">
    <location>
        <begin position="84"/>
        <end position="101"/>
    </location>
</feature>
<feature type="compositionally biased region" description="Low complexity" evidence="5">
    <location>
        <begin position="74"/>
        <end position="83"/>
    </location>
</feature>
<feature type="domain" description="LptD C-terminal" evidence="7">
    <location>
        <begin position="570"/>
        <end position="936"/>
    </location>
</feature>
<comment type="subcellular location">
    <subcellularLocation>
        <location evidence="4">Cell outer membrane</location>
    </subcellularLocation>
</comment>
<dbReference type="PANTHER" id="PTHR30189:SF1">
    <property type="entry name" value="LPS-ASSEMBLY PROTEIN LPTD"/>
    <property type="match status" value="1"/>
</dbReference>
<protein>
    <recommendedName>
        <fullName evidence="4">LPS-assembly protein LptD</fullName>
    </recommendedName>
</protein>
<name>A0A369WK82_9GAMM</name>
<keyword evidence="2 4" id="KW-0472">Membrane</keyword>
<feature type="compositionally biased region" description="Low complexity" evidence="5">
    <location>
        <begin position="165"/>
        <end position="179"/>
    </location>
</feature>